<feature type="domain" description="Helicase ATP-binding" evidence="7">
    <location>
        <begin position="34"/>
        <end position="204"/>
    </location>
</feature>
<feature type="domain" description="Helicase C-terminal" evidence="8">
    <location>
        <begin position="226"/>
        <end position="373"/>
    </location>
</feature>
<evidence type="ECO:0000256" key="1">
    <source>
        <dbReference type="ARBA" id="ARBA00022741"/>
    </source>
</evidence>
<dbReference type="InterPro" id="IPR050079">
    <property type="entry name" value="DEAD_box_RNA_helicase"/>
</dbReference>
<dbReference type="GO" id="GO:0005829">
    <property type="term" value="C:cytosol"/>
    <property type="evidence" value="ECO:0007669"/>
    <property type="project" value="TreeGrafter"/>
</dbReference>
<dbReference type="InterPro" id="IPR012677">
    <property type="entry name" value="Nucleotide-bd_a/b_plait_sf"/>
</dbReference>
<keyword evidence="4" id="KW-0067">ATP-binding</keyword>
<dbReference type="SUPFAM" id="SSF52540">
    <property type="entry name" value="P-loop containing nucleoside triphosphate hydrolases"/>
    <property type="match status" value="1"/>
</dbReference>
<dbReference type="STRING" id="442899.SAMN05720591_1196"/>
<dbReference type="InterPro" id="IPR001650">
    <property type="entry name" value="Helicase_C-like"/>
</dbReference>
<dbReference type="Proteomes" id="UP000321400">
    <property type="component" value="Unassembled WGS sequence"/>
</dbReference>
<reference evidence="10 11" key="1">
    <citation type="submission" date="2019-07" db="EMBL/GenBank/DDBJ databases">
        <title>Whole genome shotgun sequence of Halolactibacillus alkaliphilus NBRC 103919.</title>
        <authorList>
            <person name="Hosoyama A."/>
            <person name="Uohara A."/>
            <person name="Ohji S."/>
            <person name="Ichikawa N."/>
        </authorList>
    </citation>
    <scope>NUCLEOTIDE SEQUENCE [LARGE SCALE GENOMIC DNA]</scope>
    <source>
        <strain evidence="10 11">NBRC 103919</strain>
    </source>
</reference>
<dbReference type="InterPro" id="IPR044742">
    <property type="entry name" value="DEAD/DEAH_RhlB"/>
</dbReference>
<evidence type="ECO:0000256" key="5">
    <source>
        <dbReference type="ARBA" id="ARBA00038437"/>
    </source>
</evidence>
<dbReference type="GO" id="GO:0016787">
    <property type="term" value="F:hydrolase activity"/>
    <property type="evidence" value="ECO:0007669"/>
    <property type="project" value="UniProtKB-KW"/>
</dbReference>
<dbReference type="SMART" id="SM00490">
    <property type="entry name" value="HELICc"/>
    <property type="match status" value="1"/>
</dbReference>
<dbReference type="InterPro" id="IPR014001">
    <property type="entry name" value="Helicase_ATP-bd"/>
</dbReference>
<comment type="caution">
    <text evidence="10">The sequence shown here is derived from an EMBL/GenBank/DDBJ whole genome shotgun (WGS) entry which is preliminary data.</text>
</comment>
<evidence type="ECO:0000256" key="3">
    <source>
        <dbReference type="ARBA" id="ARBA00022806"/>
    </source>
</evidence>
<keyword evidence="1" id="KW-0547">Nucleotide-binding</keyword>
<comment type="similarity">
    <text evidence="5">Belongs to the DEAD box helicase family.</text>
</comment>
<sequence length="473" mass="54104">MTTNDFSMINDPALQKRLKEKGFTKPTPIQQKLMPLVSKKVDVLAQAETGSGKTLAFLLPVLERIAFEENDPRVLILTPTRELALQIEEVIKDIAVYKRLKPVTIIGDMSYEAQEVQLRQKSHIVIGTPGRVLDLISKETIKSEKIDTLILDEVDHLFDRGFTETIESIIDTLNETRQNIYTSATISEEIEPFIKATLKQPKRLMITPTNQDVFDQVRVEVDTYDKVETVVDILVEENVTEAIIFCEEKRTVDEVADELADLGIPVVRLHGDLKQPVRIKALKQFKEKVRPILVTTNLMARGIDLVGLPLVINYDLAYTEDVFTHRMGRTGRMHNKGTVVHLLTPQDISSYETFKNQLNFNDRTVSYPHRELDDKKDYVNMLRRQKKQETNDSVTTLFFNGGKEKKLRAYDFVGAINALSGVDFEDIGVITVYPRHTTVEILNNKGETVLKKMKHTRVKKKQLKVHIDRDTHL</sequence>
<evidence type="ECO:0000256" key="6">
    <source>
        <dbReference type="PROSITE-ProRule" id="PRU00552"/>
    </source>
</evidence>
<feature type="domain" description="DEAD-box RNA helicase Q" evidence="9">
    <location>
        <begin position="3"/>
        <end position="31"/>
    </location>
</feature>
<dbReference type="PROSITE" id="PS51194">
    <property type="entry name" value="HELICASE_CTER"/>
    <property type="match status" value="1"/>
</dbReference>
<dbReference type="CDD" id="cd18787">
    <property type="entry name" value="SF2_C_DEAD"/>
    <property type="match status" value="1"/>
</dbReference>
<evidence type="ECO:0000313" key="10">
    <source>
        <dbReference type="EMBL" id="GEN57120.1"/>
    </source>
</evidence>
<dbReference type="Pfam" id="PF00271">
    <property type="entry name" value="Helicase_C"/>
    <property type="match status" value="1"/>
</dbReference>
<evidence type="ECO:0000313" key="11">
    <source>
        <dbReference type="Proteomes" id="UP000321400"/>
    </source>
</evidence>
<evidence type="ECO:0000259" key="8">
    <source>
        <dbReference type="PROSITE" id="PS51194"/>
    </source>
</evidence>
<dbReference type="GO" id="GO:0003724">
    <property type="term" value="F:RNA helicase activity"/>
    <property type="evidence" value="ECO:0007669"/>
    <property type="project" value="InterPro"/>
</dbReference>
<evidence type="ECO:0000259" key="9">
    <source>
        <dbReference type="PROSITE" id="PS51195"/>
    </source>
</evidence>
<dbReference type="GO" id="GO:0003676">
    <property type="term" value="F:nucleic acid binding"/>
    <property type="evidence" value="ECO:0007669"/>
    <property type="project" value="InterPro"/>
</dbReference>
<keyword evidence="3 10" id="KW-0347">Helicase</keyword>
<dbReference type="OrthoDB" id="9805696at2"/>
<dbReference type="Pfam" id="PF03880">
    <property type="entry name" value="DbpA"/>
    <property type="match status" value="1"/>
</dbReference>
<dbReference type="RefSeq" id="WP_089802197.1">
    <property type="nucleotide sequence ID" value="NZ_BJYE01000019.1"/>
</dbReference>
<evidence type="ECO:0000256" key="4">
    <source>
        <dbReference type="ARBA" id="ARBA00022840"/>
    </source>
</evidence>
<accession>A0A511X2E2</accession>
<dbReference type="PROSITE" id="PS51195">
    <property type="entry name" value="Q_MOTIF"/>
    <property type="match status" value="1"/>
</dbReference>
<dbReference type="Pfam" id="PF00270">
    <property type="entry name" value="DEAD"/>
    <property type="match status" value="1"/>
</dbReference>
<dbReference type="SMART" id="SM00487">
    <property type="entry name" value="DEXDc"/>
    <property type="match status" value="1"/>
</dbReference>
<dbReference type="PANTHER" id="PTHR47959:SF1">
    <property type="entry name" value="ATP-DEPENDENT RNA HELICASE DBPA"/>
    <property type="match status" value="1"/>
</dbReference>
<dbReference type="PROSITE" id="PS51192">
    <property type="entry name" value="HELICASE_ATP_BIND_1"/>
    <property type="match status" value="1"/>
</dbReference>
<dbReference type="InterPro" id="IPR005580">
    <property type="entry name" value="DbpA/CsdA_RNA-bd_dom"/>
</dbReference>
<dbReference type="InterPro" id="IPR014014">
    <property type="entry name" value="RNA_helicase_DEAD_Q_motif"/>
</dbReference>
<dbReference type="EMBL" id="BJYE01000019">
    <property type="protein sequence ID" value="GEN57120.1"/>
    <property type="molecule type" value="Genomic_DNA"/>
</dbReference>
<name>A0A511X2E2_9BACI</name>
<dbReference type="CDD" id="cd00268">
    <property type="entry name" value="DEADc"/>
    <property type="match status" value="1"/>
</dbReference>
<feature type="short sequence motif" description="Q motif" evidence="6">
    <location>
        <begin position="3"/>
        <end position="31"/>
    </location>
</feature>
<keyword evidence="11" id="KW-1185">Reference proteome</keyword>
<proteinExistence type="inferred from homology"/>
<dbReference type="InterPro" id="IPR027417">
    <property type="entry name" value="P-loop_NTPase"/>
</dbReference>
<evidence type="ECO:0000259" key="7">
    <source>
        <dbReference type="PROSITE" id="PS51192"/>
    </source>
</evidence>
<protein>
    <submittedName>
        <fullName evidence="10">ATP-dependent RNA helicase DbpA</fullName>
    </submittedName>
</protein>
<dbReference type="PANTHER" id="PTHR47959">
    <property type="entry name" value="ATP-DEPENDENT RNA HELICASE RHLE-RELATED"/>
    <property type="match status" value="1"/>
</dbReference>
<gene>
    <name evidence="10" type="primary">dbpA</name>
    <name evidence="10" type="ORF">HAL01_15840</name>
</gene>
<dbReference type="GO" id="GO:0005524">
    <property type="term" value="F:ATP binding"/>
    <property type="evidence" value="ECO:0007669"/>
    <property type="project" value="UniProtKB-KW"/>
</dbReference>
<dbReference type="Gene3D" id="3.40.50.300">
    <property type="entry name" value="P-loop containing nucleotide triphosphate hydrolases"/>
    <property type="match status" value="2"/>
</dbReference>
<dbReference type="AlphaFoldDB" id="A0A511X2E2"/>
<keyword evidence="2" id="KW-0378">Hydrolase</keyword>
<organism evidence="10 11">
    <name type="scientific">Halolactibacillus alkaliphilus</name>
    <dbReference type="NCBI Taxonomy" id="442899"/>
    <lineage>
        <taxon>Bacteria</taxon>
        <taxon>Bacillati</taxon>
        <taxon>Bacillota</taxon>
        <taxon>Bacilli</taxon>
        <taxon>Bacillales</taxon>
        <taxon>Bacillaceae</taxon>
        <taxon>Halolactibacillus</taxon>
    </lineage>
</organism>
<dbReference type="InterPro" id="IPR011545">
    <property type="entry name" value="DEAD/DEAH_box_helicase_dom"/>
</dbReference>
<evidence type="ECO:0000256" key="2">
    <source>
        <dbReference type="ARBA" id="ARBA00022801"/>
    </source>
</evidence>
<dbReference type="Gene3D" id="3.30.70.330">
    <property type="match status" value="1"/>
</dbReference>